<dbReference type="RefSeq" id="WP_140997754.1">
    <property type="nucleotide sequence ID" value="NZ_VDCZ01000006.1"/>
</dbReference>
<dbReference type="Proteomes" id="UP000431264">
    <property type="component" value="Unassembled WGS sequence"/>
</dbReference>
<dbReference type="EMBL" id="WQLW01000006">
    <property type="protein sequence ID" value="MVO09372.1"/>
    <property type="molecule type" value="Genomic_DNA"/>
</dbReference>
<feature type="transmembrane region" description="Helical" evidence="1">
    <location>
        <begin position="65"/>
        <end position="85"/>
    </location>
</feature>
<reference evidence="3" key="1">
    <citation type="submission" date="2019-05" db="EMBL/GenBank/DDBJ databases">
        <title>Flavobacterium profundi sp. nov., isolated from a deep-sea seamount.</title>
        <authorList>
            <person name="Zhang D.-C."/>
        </authorList>
    </citation>
    <scope>NUCLEOTIDE SEQUENCE [LARGE SCALE GENOMIC DNA]</scope>
    <source>
        <strain evidence="3">TP390</strain>
    </source>
</reference>
<proteinExistence type="predicted"/>
<evidence type="ECO:0000256" key="1">
    <source>
        <dbReference type="SAM" id="Phobius"/>
    </source>
</evidence>
<protein>
    <recommendedName>
        <fullName evidence="4">Yip1 domain-containing protein</fullName>
    </recommendedName>
</protein>
<feature type="transmembrane region" description="Helical" evidence="1">
    <location>
        <begin position="97"/>
        <end position="122"/>
    </location>
</feature>
<keyword evidence="3" id="KW-1185">Reference proteome</keyword>
<feature type="transmembrane region" description="Helical" evidence="1">
    <location>
        <begin position="12"/>
        <end position="32"/>
    </location>
</feature>
<gene>
    <name evidence="2" type="ORF">GOQ30_09400</name>
</gene>
<keyword evidence="1" id="KW-0472">Membrane</keyword>
<keyword evidence="1" id="KW-1133">Transmembrane helix</keyword>
<comment type="caution">
    <text evidence="2">The sequence shown here is derived from an EMBL/GenBank/DDBJ whole genome shotgun (WGS) entry which is preliminary data.</text>
</comment>
<feature type="transmembrane region" description="Helical" evidence="1">
    <location>
        <begin position="39"/>
        <end position="59"/>
    </location>
</feature>
<keyword evidence="1" id="KW-0812">Transmembrane</keyword>
<accession>A0A6I4ILQ4</accession>
<evidence type="ECO:0000313" key="3">
    <source>
        <dbReference type="Proteomes" id="UP000431264"/>
    </source>
</evidence>
<dbReference type="OrthoDB" id="9865405at2"/>
<dbReference type="AlphaFoldDB" id="A0A6I4ILQ4"/>
<name>A0A6I4ILQ4_9FLAO</name>
<sequence length="125" mass="14323">MNTFLHYLGWYPVAIPFILGIVVLLVFSFMYCKLKGPNTFIAGFSFYLPMLSAIILGILLFYTSFFWMTFTLYFIILIVVNLSSFKVLAEALEDKTALGVTMFSGLVSIYIFVFCFLVKLIIDLF</sequence>
<evidence type="ECO:0000313" key="2">
    <source>
        <dbReference type="EMBL" id="MVO09372.1"/>
    </source>
</evidence>
<organism evidence="2 3">
    <name type="scientific">Flavobacterium profundi</name>
    <dbReference type="NCBI Taxonomy" id="1774945"/>
    <lineage>
        <taxon>Bacteria</taxon>
        <taxon>Pseudomonadati</taxon>
        <taxon>Bacteroidota</taxon>
        <taxon>Flavobacteriia</taxon>
        <taxon>Flavobacteriales</taxon>
        <taxon>Flavobacteriaceae</taxon>
        <taxon>Flavobacterium</taxon>
    </lineage>
</organism>
<evidence type="ECO:0008006" key="4">
    <source>
        <dbReference type="Google" id="ProtNLM"/>
    </source>
</evidence>